<feature type="transmembrane region" description="Helical" evidence="1">
    <location>
        <begin position="224"/>
        <end position="253"/>
    </location>
</feature>
<evidence type="ECO:0000256" key="1">
    <source>
        <dbReference type="SAM" id="Phobius"/>
    </source>
</evidence>
<feature type="transmembrane region" description="Helical" evidence="1">
    <location>
        <begin position="114"/>
        <end position="136"/>
    </location>
</feature>
<dbReference type="Proteomes" id="UP001227831">
    <property type="component" value="Unassembled WGS sequence"/>
</dbReference>
<dbReference type="RefSeq" id="WP_308703710.1">
    <property type="nucleotide sequence ID" value="NZ_AP027463.1"/>
</dbReference>
<keyword evidence="1" id="KW-0472">Membrane</keyword>
<accession>A0ABU1AAJ6</accession>
<keyword evidence="1" id="KW-0812">Transmembrane</keyword>
<protein>
    <recommendedName>
        <fullName evidence="4">Integral membrane protein</fullName>
    </recommendedName>
</protein>
<feature type="transmembrane region" description="Helical" evidence="1">
    <location>
        <begin position="199"/>
        <end position="218"/>
    </location>
</feature>
<proteinExistence type="predicted"/>
<keyword evidence="1" id="KW-1133">Transmembrane helix</keyword>
<name>A0ABU1AAJ6_9LACO</name>
<comment type="caution">
    <text evidence="2">The sequence shown here is derived from an EMBL/GenBank/DDBJ whole genome shotgun (WGS) entry which is preliminary data.</text>
</comment>
<gene>
    <name evidence="2" type="ORF">RA086_10320</name>
</gene>
<dbReference type="EMBL" id="JAVCWF010000001">
    <property type="protein sequence ID" value="MDQ7938003.1"/>
    <property type="molecule type" value="Genomic_DNA"/>
</dbReference>
<evidence type="ECO:0008006" key="4">
    <source>
        <dbReference type="Google" id="ProtNLM"/>
    </source>
</evidence>
<keyword evidence="3" id="KW-1185">Reference proteome</keyword>
<reference evidence="2 3" key="1">
    <citation type="journal article" date="2023" name="Int. J. Syst. Evol. Microbiol.">
        <title>Lactiplantibacillus brownii sp. nov., a novel psychrotolerant species isolated from sauerkraut.</title>
        <authorList>
            <person name="Heng Y.C."/>
            <person name="Silvaraju S."/>
            <person name="Lee J.K.Y."/>
            <person name="Kittelmann S."/>
        </authorList>
    </citation>
    <scope>NUCLEOTIDE SEQUENCE [LARGE SCALE GENOMIC DNA]</scope>
    <source>
        <strain evidence="2 3">WILCCON 0030</strain>
    </source>
</reference>
<evidence type="ECO:0000313" key="3">
    <source>
        <dbReference type="Proteomes" id="UP001227831"/>
    </source>
</evidence>
<feature type="transmembrane region" description="Helical" evidence="1">
    <location>
        <begin position="169"/>
        <end position="187"/>
    </location>
</feature>
<organism evidence="2 3">
    <name type="scientific">Lactiplantibacillus brownii</name>
    <dbReference type="NCBI Taxonomy" id="3069269"/>
    <lineage>
        <taxon>Bacteria</taxon>
        <taxon>Bacillati</taxon>
        <taxon>Bacillota</taxon>
        <taxon>Bacilli</taxon>
        <taxon>Lactobacillales</taxon>
        <taxon>Lactobacillaceae</taxon>
        <taxon>Lactiplantibacillus</taxon>
    </lineage>
</organism>
<sequence>MEQFIWNWLLVLISLLGLPAIFAWGLTTVNRHTKANLVNRYGINSQVYLGCLGIVIHELSHLIMAVIFRHGIQSVRLLKLPHLNQTNGADDDLVLGYVNHTWSQASFYQSIGNLFIGVAPIFGCTASLLGLDAWLYPGLAQAIFKIADHPFDPDWAGSWLALTTNTSSWWQLLLLLFLTILIVIGGFDLSPADYQNSSLGLVTMLILLTVATAIFSIFDQHAGQILSVITSFGFTVGLILSYSLIVSLIIMFITKLLPLRR</sequence>
<evidence type="ECO:0000313" key="2">
    <source>
        <dbReference type="EMBL" id="MDQ7938003.1"/>
    </source>
</evidence>